<keyword evidence="1" id="KW-0677">Repeat</keyword>
<evidence type="ECO:0000256" key="3">
    <source>
        <dbReference type="PROSITE-ProRule" id="PRU00023"/>
    </source>
</evidence>
<feature type="repeat" description="ANK" evidence="3">
    <location>
        <begin position="360"/>
        <end position="392"/>
    </location>
</feature>
<dbReference type="PROSITE" id="PS50297">
    <property type="entry name" value="ANK_REP_REGION"/>
    <property type="match status" value="8"/>
</dbReference>
<feature type="region of interest" description="Disordered" evidence="4">
    <location>
        <begin position="97"/>
        <end position="119"/>
    </location>
</feature>
<organism evidence="5 6">
    <name type="scientific">Bugula neritina</name>
    <name type="common">Brown bryozoan</name>
    <name type="synonym">Sertularia neritina</name>
    <dbReference type="NCBI Taxonomy" id="10212"/>
    <lineage>
        <taxon>Eukaryota</taxon>
        <taxon>Metazoa</taxon>
        <taxon>Spiralia</taxon>
        <taxon>Lophotrochozoa</taxon>
        <taxon>Bryozoa</taxon>
        <taxon>Gymnolaemata</taxon>
        <taxon>Cheilostomatida</taxon>
        <taxon>Flustrina</taxon>
        <taxon>Buguloidea</taxon>
        <taxon>Bugulidae</taxon>
        <taxon>Bugula</taxon>
    </lineage>
</organism>
<evidence type="ECO:0000256" key="1">
    <source>
        <dbReference type="ARBA" id="ARBA00022737"/>
    </source>
</evidence>
<evidence type="ECO:0000256" key="2">
    <source>
        <dbReference type="ARBA" id="ARBA00023043"/>
    </source>
</evidence>
<feature type="repeat" description="ANK" evidence="3">
    <location>
        <begin position="184"/>
        <end position="217"/>
    </location>
</feature>
<comment type="caution">
    <text evidence="5">The sequence shown here is derived from an EMBL/GenBank/DDBJ whole genome shotgun (WGS) entry which is preliminary data.</text>
</comment>
<dbReference type="InterPro" id="IPR002110">
    <property type="entry name" value="Ankyrin_rpt"/>
</dbReference>
<reference evidence="5" key="1">
    <citation type="submission" date="2020-06" db="EMBL/GenBank/DDBJ databases">
        <title>Draft genome of Bugula neritina, a colonial animal packing powerful symbionts and potential medicines.</title>
        <authorList>
            <person name="Rayko M."/>
        </authorList>
    </citation>
    <scope>NUCLEOTIDE SEQUENCE [LARGE SCALE GENOMIC DNA]</scope>
    <source>
        <strain evidence="5">Kwan_BN1</strain>
    </source>
</reference>
<protein>
    <submittedName>
        <fullName evidence="5">Uncharacterized protein</fullName>
    </submittedName>
</protein>
<dbReference type="SUPFAM" id="SSF48403">
    <property type="entry name" value="Ankyrin repeat"/>
    <property type="match status" value="2"/>
</dbReference>
<evidence type="ECO:0000256" key="4">
    <source>
        <dbReference type="SAM" id="MobiDB-lite"/>
    </source>
</evidence>
<feature type="repeat" description="ANK" evidence="3">
    <location>
        <begin position="66"/>
        <end position="98"/>
    </location>
</feature>
<feature type="repeat" description="ANK" evidence="3">
    <location>
        <begin position="426"/>
        <end position="458"/>
    </location>
</feature>
<feature type="repeat" description="ANK" evidence="3">
    <location>
        <begin position="327"/>
        <end position="359"/>
    </location>
</feature>
<dbReference type="PANTHER" id="PTHR24198:SF165">
    <property type="entry name" value="ANKYRIN REPEAT-CONTAINING PROTEIN-RELATED"/>
    <property type="match status" value="1"/>
</dbReference>
<feature type="repeat" description="ANK" evidence="3">
    <location>
        <begin position="393"/>
        <end position="425"/>
    </location>
</feature>
<feature type="repeat" description="ANK" evidence="3">
    <location>
        <begin position="218"/>
        <end position="250"/>
    </location>
</feature>
<accession>A0A7J7KC09</accession>
<keyword evidence="6" id="KW-1185">Reference proteome</keyword>
<dbReference type="Gene3D" id="1.25.40.20">
    <property type="entry name" value="Ankyrin repeat-containing domain"/>
    <property type="match status" value="4"/>
</dbReference>
<keyword evidence="2 3" id="KW-0040">ANK repeat</keyword>
<dbReference type="Pfam" id="PF13637">
    <property type="entry name" value="Ank_4"/>
    <property type="match status" value="1"/>
</dbReference>
<evidence type="ECO:0000313" key="5">
    <source>
        <dbReference type="EMBL" id="KAF6036170.1"/>
    </source>
</evidence>
<dbReference type="AlphaFoldDB" id="A0A7J7KC09"/>
<name>A0A7J7KC09_BUGNE</name>
<dbReference type="EMBL" id="VXIV02000769">
    <property type="protein sequence ID" value="KAF6036170.1"/>
    <property type="molecule type" value="Genomic_DNA"/>
</dbReference>
<proteinExistence type="predicted"/>
<dbReference type="GO" id="GO:0005737">
    <property type="term" value="C:cytoplasm"/>
    <property type="evidence" value="ECO:0007669"/>
    <property type="project" value="TreeGrafter"/>
</dbReference>
<feature type="repeat" description="ANK" evidence="3">
    <location>
        <begin position="495"/>
        <end position="515"/>
    </location>
</feature>
<feature type="region of interest" description="Disordered" evidence="4">
    <location>
        <begin position="1"/>
        <end position="30"/>
    </location>
</feature>
<evidence type="ECO:0000313" key="6">
    <source>
        <dbReference type="Proteomes" id="UP000593567"/>
    </source>
</evidence>
<dbReference type="Pfam" id="PF00023">
    <property type="entry name" value="Ank"/>
    <property type="match status" value="1"/>
</dbReference>
<feature type="repeat" description="ANK" evidence="3">
    <location>
        <begin position="462"/>
        <end position="494"/>
    </location>
</feature>
<dbReference type="Proteomes" id="UP000593567">
    <property type="component" value="Unassembled WGS sequence"/>
</dbReference>
<gene>
    <name evidence="5" type="ORF">EB796_005525</name>
</gene>
<dbReference type="InterPro" id="IPR036770">
    <property type="entry name" value="Ankyrin_rpt-contain_sf"/>
</dbReference>
<feature type="repeat" description="ANK" evidence="3">
    <location>
        <begin position="251"/>
        <end position="273"/>
    </location>
</feature>
<dbReference type="OrthoDB" id="6279597at2759"/>
<dbReference type="Pfam" id="PF12796">
    <property type="entry name" value="Ank_2"/>
    <property type="match status" value="4"/>
</dbReference>
<dbReference type="PANTHER" id="PTHR24198">
    <property type="entry name" value="ANKYRIN REPEAT AND PROTEIN KINASE DOMAIN-CONTAINING PROTEIN"/>
    <property type="match status" value="1"/>
</dbReference>
<dbReference type="PRINTS" id="PR01415">
    <property type="entry name" value="ANKYRIN"/>
</dbReference>
<sequence length="535" mass="58565">MADPPEPNLIAMSDLPPRQDERPEQSDALTSTLHQCARDGDEESLLILLTHLGDRVKRMINKWDDNKMTPLHYAARYNHFKIAEILVKNGASEDAQAIKKSNTTESQIGGEGDSDQPPVQTAKLDLHSDSEVIEVGPDTPILADVAEVESTAEVVDLSAHQVKADSVIAFLVENGADPDARDNYGSTALHFAAMRGNETALLDLLCMKGVNIMAIDKQQMCPLHLAATHDNKECCRLLILKGAELRCIDDESSTPLHMAATEGNTDVVRMLLDTAEEQGSWVATQSMITDQDSEGNTALHLAVENGHYDVVNLCLEKNANVNTPRQNYVTPLHLAATSGDIRIVKKLVENNARINALDADQATALHRATAYDNKEVIEYLVKRRAKLERADKDNFTPLLIAASNGHVASLKMLIHLGANISVTDKNERTALHWAAEENNPDIITALLKTPGGSDLLDANDMYGKAPLHVAAQKGYIECVKVLLEFEADISDKTDEEQTPLHLAAQSGMTHIVQLLTKCCMLRSSTHDRVALLNNQ</sequence>
<dbReference type="SMART" id="SM00248">
    <property type="entry name" value="ANK"/>
    <property type="match status" value="12"/>
</dbReference>
<dbReference type="PROSITE" id="PS50088">
    <property type="entry name" value="ANK_REPEAT"/>
    <property type="match status" value="11"/>
</dbReference>
<feature type="repeat" description="ANK" evidence="3">
    <location>
        <begin position="294"/>
        <end position="326"/>
    </location>
</feature>